<dbReference type="SMART" id="SM00882">
    <property type="entry name" value="CoA_trans"/>
    <property type="match status" value="2"/>
</dbReference>
<dbReference type="GO" id="GO:0046952">
    <property type="term" value="P:ketone body catabolic process"/>
    <property type="evidence" value="ECO:0007669"/>
    <property type="project" value="InterPro"/>
</dbReference>
<dbReference type="AlphaFoldDB" id="A0A346AY70"/>
<name>A0A346AY70_9FIRM</name>
<evidence type="ECO:0000313" key="5">
    <source>
        <dbReference type="EMBL" id="AXL20813.1"/>
    </source>
</evidence>
<dbReference type="PANTHER" id="PTHR43293">
    <property type="entry name" value="ACETATE COA-TRANSFERASE YDIF"/>
    <property type="match status" value="1"/>
</dbReference>
<comment type="similarity">
    <text evidence="1 3">Belongs to the 3-oxoacid CoA-transferase family.</text>
</comment>
<sequence>MKKVKVITSSQAAELVKDNDTITSIGFVSCAHPEALTKALEKRFLETGSPKNLTYMYAASQGKRDGRGGEHLAHEGLLKRIIIGHYQTVPAIGKLAVENKIEAYNCSQGTLVHWFRALAGHKIGVFTDIGLGTFLDPRQGGGKLNDVTKEDIVKLLEIEGQEQLFYPTFPINVAFLRGTYADECGNITMEEEVAPLENTSVAQAVHNCGGIVVVQVKQIVEHGNLDPRLVKIPGIYVDYVVVADEADHEQAFGCAYDPTLCGERRAPLGEASEALPMSAKKIIGRRGALFLKENAIVNLGVGAPEYVASIADEEGISDTITLTVENGAIGGVPQGGAQFGSTRNAEAIIDHTYQFDFYDGGGLDMAFLGLAQCDKTGNINVSKFGTNIAGCGGFPDISQQTPNVFFCGTFTAGGLKIAVEDGKVHIVQEGKSKKFVDAVDQITFNGAYAARRGQHVFYITERCVFELTAEGLKLIEVAPGIDVEKDILAHMDFKPIVGEYSLMDSRIFQDGPMGLKQ</sequence>
<dbReference type="KEGG" id="meg:DKB62_04080"/>
<evidence type="ECO:0000256" key="2">
    <source>
        <dbReference type="ARBA" id="ARBA00022679"/>
    </source>
</evidence>
<evidence type="ECO:0000256" key="1">
    <source>
        <dbReference type="ARBA" id="ARBA00007154"/>
    </source>
</evidence>
<dbReference type="OrthoDB" id="9805230at2"/>
<dbReference type="PIRSF" id="PIRSF000858">
    <property type="entry name" value="SCOT-t"/>
    <property type="match status" value="1"/>
</dbReference>
<feature type="active site" description="5-glutamyl coenzyme A thioester intermediate" evidence="4">
    <location>
        <position position="325"/>
    </location>
</feature>
<dbReference type="InterPro" id="IPR037171">
    <property type="entry name" value="NagB/RpiA_transferase-like"/>
</dbReference>
<evidence type="ECO:0000256" key="4">
    <source>
        <dbReference type="PIRSR" id="PIRSR000858-1"/>
    </source>
</evidence>
<dbReference type="Proteomes" id="UP000254337">
    <property type="component" value="Chromosome"/>
</dbReference>
<organism evidence="5 6">
    <name type="scientific">Megasphaera stantonii</name>
    <dbReference type="NCBI Taxonomy" id="2144175"/>
    <lineage>
        <taxon>Bacteria</taxon>
        <taxon>Bacillati</taxon>
        <taxon>Bacillota</taxon>
        <taxon>Negativicutes</taxon>
        <taxon>Veillonellales</taxon>
        <taxon>Veillonellaceae</taxon>
        <taxon>Megasphaera</taxon>
    </lineage>
</organism>
<dbReference type="SUPFAM" id="SSF100950">
    <property type="entry name" value="NagB/RpiA/CoA transferase-like"/>
    <property type="match status" value="2"/>
</dbReference>
<dbReference type="Pfam" id="PF01144">
    <property type="entry name" value="CoA_trans"/>
    <property type="match status" value="1"/>
</dbReference>
<proteinExistence type="inferred from homology"/>
<dbReference type="InterPro" id="IPR014388">
    <property type="entry name" value="3-oxoacid_CoA-transferase"/>
</dbReference>
<dbReference type="Gene3D" id="3.40.1080.10">
    <property type="entry name" value="Glutaconate Coenzyme A-transferase"/>
    <property type="match status" value="2"/>
</dbReference>
<reference evidence="5 6" key="1">
    <citation type="submission" date="2018-05" db="EMBL/GenBank/DDBJ databases">
        <title>Complete genome sequence of Megasphaera sp. AJH120T, isolated from the ceca of a chicken.</title>
        <authorList>
            <person name="Maki J."/>
            <person name="Looft T."/>
        </authorList>
    </citation>
    <scope>NUCLEOTIDE SEQUENCE [LARGE SCALE GENOMIC DNA]</scope>
    <source>
        <strain evidence="5 6">AJH120</strain>
    </source>
</reference>
<keyword evidence="2 3" id="KW-0808">Transferase</keyword>
<dbReference type="RefSeq" id="WP_107195767.1">
    <property type="nucleotide sequence ID" value="NZ_CP029462.1"/>
</dbReference>
<gene>
    <name evidence="5" type="ORF">DKB62_04080</name>
</gene>
<evidence type="ECO:0000313" key="6">
    <source>
        <dbReference type="Proteomes" id="UP000254337"/>
    </source>
</evidence>
<accession>A0A346AY70</accession>
<evidence type="ECO:0000256" key="3">
    <source>
        <dbReference type="PIRNR" id="PIRNR000858"/>
    </source>
</evidence>
<keyword evidence="6" id="KW-1185">Reference proteome</keyword>
<dbReference type="PANTHER" id="PTHR43293:SF1">
    <property type="entry name" value="ACETATE COA-TRANSFERASE YDIF"/>
    <property type="match status" value="1"/>
</dbReference>
<protein>
    <submittedName>
        <fullName evidence="5">3-oxoacid CoA-transferase</fullName>
    </submittedName>
</protein>
<dbReference type="EMBL" id="CP029462">
    <property type="protein sequence ID" value="AXL20813.1"/>
    <property type="molecule type" value="Genomic_DNA"/>
</dbReference>
<dbReference type="GO" id="GO:0008410">
    <property type="term" value="F:CoA-transferase activity"/>
    <property type="evidence" value="ECO:0007669"/>
    <property type="project" value="InterPro"/>
</dbReference>
<dbReference type="InterPro" id="IPR004165">
    <property type="entry name" value="CoA_trans_fam_I"/>
</dbReference>